<dbReference type="KEGG" id="blag:BLTE_10350"/>
<dbReference type="Pfam" id="PF17482">
    <property type="entry name" value="Phage_sheath_1C"/>
    <property type="match status" value="1"/>
</dbReference>
<sequence length="478" mass="50664">MAEYFFHGPEVIEVSDGIRPIKVPKSSIICVFGTAPDADPALWPLNEPVLLLSQPRKAATLGAAGTLYDAIRQIHAEKGATIVVIRVAEGATTAETMSNLVGDPTLRTGVWAALKARPTVKVTPRILIAPGFTSQRPTDGVASITLTDDGDDYTSAPAVAIAGGGGSGATAVATVNGGKVVAVTVVEHGSGYTAAPTVTFSGGGGAGATATAVLGTVRNPVLSAMAAVSKRLRAVTPFDVGLGTIEAAVDAREDWASDRLFSLYGGVKVWDTTLNAYVDRPAAASIAGLIARIDTERGFWHSPSNNELLGIGGPSIPVDWALGDTESEANYLNEHAVNTIIQIGGDYGGWRLWGNRTCADDPLWVFLSVRRTADMVYEALEEAFIWMTDKPFSPQLLLDGAERVNRFFKYLVREGALVGGSCWIDPERNTSAQLQQGIVAFDVDLEPPAPMEHIKIYAHRNGDYYDEVIETVASQIVA</sequence>
<dbReference type="Pfam" id="PF04984">
    <property type="entry name" value="Phage_sheath_1"/>
    <property type="match status" value="1"/>
</dbReference>
<dbReference type="RefSeq" id="WP_126398218.1">
    <property type="nucleotide sequence ID" value="NZ_AP018907.1"/>
</dbReference>
<feature type="domain" description="Tail sheath protein C-terminal" evidence="3">
    <location>
        <begin position="360"/>
        <end position="455"/>
    </location>
</feature>
<dbReference type="EMBL" id="AP018907">
    <property type="protein sequence ID" value="BBF92350.1"/>
    <property type="molecule type" value="Genomic_DNA"/>
</dbReference>
<name>A0A348FYG7_9HYPH</name>
<evidence type="ECO:0008006" key="6">
    <source>
        <dbReference type="Google" id="ProtNLM"/>
    </source>
</evidence>
<proteinExistence type="inferred from homology"/>
<dbReference type="Proteomes" id="UP000266934">
    <property type="component" value="Chromosome"/>
</dbReference>
<comment type="similarity">
    <text evidence="1">Belongs to the myoviridae tail sheath protein family.</text>
</comment>
<accession>A0A348FYG7</accession>
<reference evidence="4 5" key="1">
    <citation type="submission" date="2018-08" db="EMBL/GenBank/DDBJ databases">
        <title>Complete genome sequencing of Blastochloris tepida GI.</title>
        <authorList>
            <person name="Tsukatani Y."/>
            <person name="Mori H."/>
        </authorList>
    </citation>
    <scope>NUCLEOTIDE SEQUENCE [LARGE SCALE GENOMIC DNA]</scope>
    <source>
        <strain evidence="4 5">GI</strain>
    </source>
</reference>
<feature type="domain" description="Tail sheath protein subtilisin-like" evidence="2">
    <location>
        <begin position="229"/>
        <end position="358"/>
    </location>
</feature>
<protein>
    <recommendedName>
        <fullName evidence="6">Tail protein</fullName>
    </recommendedName>
</protein>
<keyword evidence="5" id="KW-1185">Reference proteome</keyword>
<dbReference type="PANTHER" id="PTHR35861">
    <property type="match status" value="1"/>
</dbReference>
<dbReference type="PANTHER" id="PTHR35861:SF1">
    <property type="entry name" value="PHAGE TAIL SHEATH PROTEIN"/>
    <property type="match status" value="1"/>
</dbReference>
<gene>
    <name evidence="4" type="ORF">BLTE_10350</name>
</gene>
<evidence type="ECO:0000313" key="4">
    <source>
        <dbReference type="EMBL" id="BBF92350.1"/>
    </source>
</evidence>
<evidence type="ECO:0000259" key="3">
    <source>
        <dbReference type="Pfam" id="PF17482"/>
    </source>
</evidence>
<evidence type="ECO:0000259" key="2">
    <source>
        <dbReference type="Pfam" id="PF04984"/>
    </source>
</evidence>
<dbReference type="InterPro" id="IPR020287">
    <property type="entry name" value="Tail_sheath_C"/>
</dbReference>
<dbReference type="InterPro" id="IPR035089">
    <property type="entry name" value="Phage_sheath_subtilisin"/>
</dbReference>
<evidence type="ECO:0000313" key="5">
    <source>
        <dbReference type="Proteomes" id="UP000266934"/>
    </source>
</evidence>
<dbReference type="OrthoDB" id="9767864at2"/>
<dbReference type="InterPro" id="IPR052042">
    <property type="entry name" value="Tail_sheath_structural"/>
</dbReference>
<dbReference type="AlphaFoldDB" id="A0A348FYG7"/>
<evidence type="ECO:0000256" key="1">
    <source>
        <dbReference type="ARBA" id="ARBA00008005"/>
    </source>
</evidence>
<organism evidence="4 5">
    <name type="scientific">Blastochloris tepida</name>
    <dbReference type="NCBI Taxonomy" id="2233851"/>
    <lineage>
        <taxon>Bacteria</taxon>
        <taxon>Pseudomonadati</taxon>
        <taxon>Pseudomonadota</taxon>
        <taxon>Alphaproteobacteria</taxon>
        <taxon>Hyphomicrobiales</taxon>
        <taxon>Blastochloridaceae</taxon>
        <taxon>Blastochloris</taxon>
    </lineage>
</organism>
<dbReference type="Gene3D" id="3.40.50.11780">
    <property type="match status" value="1"/>
</dbReference>